<dbReference type="AlphaFoldDB" id="I2NB74"/>
<gene>
    <name evidence="1" type="ORF">STSU_001725</name>
</gene>
<dbReference type="RefSeq" id="WP_006344873.1">
    <property type="nucleotide sequence ID" value="NZ_CP029159.1"/>
</dbReference>
<evidence type="ECO:0000313" key="2">
    <source>
        <dbReference type="Proteomes" id="UP000005940"/>
    </source>
</evidence>
<proteinExistence type="predicted"/>
<evidence type="ECO:0000313" key="1">
    <source>
        <dbReference type="EMBL" id="QKM66068.1"/>
    </source>
</evidence>
<protein>
    <submittedName>
        <fullName evidence="1">Uncharacterized protein</fullName>
    </submittedName>
</protein>
<reference evidence="1 2" key="1">
    <citation type="journal article" date="2012" name="J. Bacteriol.">
        <title>Draft genome of Streptomyces tsukubaensis NRRL 18488, the producer of the clinically important immunosuppressant tacrolimus (FK506).</title>
        <authorList>
            <person name="Barreiro C."/>
            <person name="Prieto C."/>
            <person name="Sola-Landa A."/>
            <person name="Solera E."/>
            <person name="Martinez-Castro M."/>
            <person name="Perez-Redondo R."/>
            <person name="Garcia-Estrada C."/>
            <person name="Aparicio J.F."/>
            <person name="Fernandez-Martinez L.T."/>
            <person name="Santos-Aberturas J."/>
            <person name="Salehi-Najafabadi Z."/>
            <person name="Rodriguez-Garcia A."/>
            <person name="Tauch A."/>
            <person name="Martin J.F."/>
        </authorList>
    </citation>
    <scope>NUCLEOTIDE SEQUENCE [LARGE SCALE GENOMIC DNA]</scope>
    <source>
        <strain evidence="2">DSM 42081 / NBRC 108919 / NRRL 18488 / 9993</strain>
    </source>
</reference>
<organism evidence="1 2">
    <name type="scientific">Streptomyces tsukubensis (strain DSM 42081 / NBRC 108919 / NRRL 18488 / 9993)</name>
    <dbReference type="NCBI Taxonomy" id="1114943"/>
    <lineage>
        <taxon>Bacteria</taxon>
        <taxon>Bacillati</taxon>
        <taxon>Actinomycetota</taxon>
        <taxon>Actinomycetes</taxon>
        <taxon>Kitasatosporales</taxon>
        <taxon>Streptomycetaceae</taxon>
        <taxon>Streptomyces</taxon>
    </lineage>
</organism>
<dbReference type="EMBL" id="CP029159">
    <property type="protein sequence ID" value="QKM66068.1"/>
    <property type="molecule type" value="Genomic_DNA"/>
</dbReference>
<accession>I2NB74</accession>
<dbReference type="Proteomes" id="UP000005940">
    <property type="component" value="Chromosome"/>
</dbReference>
<keyword evidence="2" id="KW-1185">Reference proteome</keyword>
<sequence>MGNRGTAGCPWDTGTALNIDIIHNTRPSSPSLSAGGRDVVFQSTADDIVPGDTNGTSDVFLRTFR</sequence>
<name>I2NB74_STRT9</name>